<comment type="subcellular location">
    <subcellularLocation>
        <location evidence="1">Membrane</location>
        <topology evidence="1">Multi-pass membrane protein</topology>
    </subcellularLocation>
</comment>
<evidence type="ECO:0000313" key="8">
    <source>
        <dbReference type="Proteomes" id="UP001256827"/>
    </source>
</evidence>
<keyword evidence="8" id="KW-1185">Reference proteome</keyword>
<evidence type="ECO:0000256" key="5">
    <source>
        <dbReference type="ARBA" id="ARBA00023136"/>
    </source>
</evidence>
<reference evidence="7 8" key="1">
    <citation type="submission" date="2023-09" db="EMBL/GenBank/DDBJ databases">
        <title>Complete Genome and Methylome dissection of Bacillus brevis NEB573 original source of BbsI restriction endonuclease.</title>
        <authorList>
            <person name="Fomenkov A."/>
            <person name="Roberts R.D."/>
        </authorList>
    </citation>
    <scope>NUCLEOTIDE SEQUENCE [LARGE SCALE GENOMIC DNA]</scope>
    <source>
        <strain evidence="7 8">NEB573</strain>
    </source>
</reference>
<protein>
    <submittedName>
        <fullName evidence="7">FtsW/RodA/SpoVE family cell cycle protein</fullName>
    </submittedName>
</protein>
<evidence type="ECO:0000256" key="3">
    <source>
        <dbReference type="ARBA" id="ARBA00022960"/>
    </source>
</evidence>
<name>A0ABY9T4X2_BREBE</name>
<organism evidence="7 8">
    <name type="scientific">Brevibacillus brevis</name>
    <name type="common">Bacillus brevis</name>
    <dbReference type="NCBI Taxonomy" id="1393"/>
    <lineage>
        <taxon>Bacteria</taxon>
        <taxon>Bacillati</taxon>
        <taxon>Bacillota</taxon>
        <taxon>Bacilli</taxon>
        <taxon>Bacillales</taxon>
        <taxon>Paenibacillaceae</taxon>
        <taxon>Brevibacillus</taxon>
    </lineage>
</organism>
<dbReference type="PANTHER" id="PTHR30474:SF1">
    <property type="entry name" value="PEPTIDOGLYCAN GLYCOSYLTRANSFERASE MRDB"/>
    <property type="match status" value="1"/>
</dbReference>
<dbReference type="RefSeq" id="WP_310768515.1">
    <property type="nucleotide sequence ID" value="NZ_CP134050.1"/>
</dbReference>
<sequence>MNGKEKLNEYILRVCGQISNKDVHESITLELESHFADKIEDFQSMGYSEEDAIQKAIAVMGDPVTIGKQLHQAHKPRMEWSVMVMVSILIGMGLLTMYSLSLSEQSGRFAKQLISMSCGVVAFASMLFFNYTKIKRYSTLLYSFTFLLMIFTIVSGTTINGTPFLEIGSLQLDWIRISPYLLAIAMAGIFSDWNWERRSTFFKALGFFPLPFALYANAHDMFAFILFTIAFLVLVMSLMKKRGHILGFLGMFTVFISGFFYLLAPHQKMRLSIFLNPYADPDGAGYLTLQLMKTVHSAGLWGNGLGARLDRVPDVQYDFVFAYVVHSFGLVTGAAVMVIGLLLLLRLIRAMKLVKDRYGSLLMACLMSLFFTPYFWSILMTVGFVPISSVDLPFFSNGSVQLILQMALIGLLLSIYRRKDILPLSQNRG</sequence>
<feature type="transmembrane region" description="Helical" evidence="6">
    <location>
        <begin position="320"/>
        <end position="348"/>
    </location>
</feature>
<feature type="transmembrane region" description="Helical" evidence="6">
    <location>
        <begin position="200"/>
        <end position="216"/>
    </location>
</feature>
<feature type="transmembrane region" description="Helical" evidence="6">
    <location>
        <begin position="80"/>
        <end position="101"/>
    </location>
</feature>
<evidence type="ECO:0000256" key="4">
    <source>
        <dbReference type="ARBA" id="ARBA00022989"/>
    </source>
</evidence>
<evidence type="ECO:0000313" key="7">
    <source>
        <dbReference type="EMBL" id="WNC15145.1"/>
    </source>
</evidence>
<feature type="transmembrane region" description="Helical" evidence="6">
    <location>
        <begin position="139"/>
        <end position="159"/>
    </location>
</feature>
<feature type="transmembrane region" description="Helical" evidence="6">
    <location>
        <begin position="113"/>
        <end position="132"/>
    </location>
</feature>
<dbReference type="Pfam" id="PF01098">
    <property type="entry name" value="FTSW_RODA_SPOVE"/>
    <property type="match status" value="1"/>
</dbReference>
<dbReference type="Proteomes" id="UP001256827">
    <property type="component" value="Chromosome"/>
</dbReference>
<dbReference type="NCBIfam" id="NF038403">
    <property type="entry name" value="perm_prefix_1"/>
    <property type="match status" value="1"/>
</dbReference>
<keyword evidence="4 6" id="KW-1133">Transmembrane helix</keyword>
<accession>A0ABY9T4X2</accession>
<keyword evidence="3" id="KW-0133">Cell shape</keyword>
<feature type="transmembrane region" description="Helical" evidence="6">
    <location>
        <begin position="222"/>
        <end position="239"/>
    </location>
</feature>
<dbReference type="InterPro" id="IPR001182">
    <property type="entry name" value="FtsW/RodA"/>
</dbReference>
<feature type="transmembrane region" description="Helical" evidence="6">
    <location>
        <begin position="174"/>
        <end position="193"/>
    </location>
</feature>
<evidence type="ECO:0000256" key="6">
    <source>
        <dbReference type="SAM" id="Phobius"/>
    </source>
</evidence>
<evidence type="ECO:0000256" key="2">
    <source>
        <dbReference type="ARBA" id="ARBA00022692"/>
    </source>
</evidence>
<dbReference type="EMBL" id="CP134050">
    <property type="protein sequence ID" value="WNC15145.1"/>
    <property type="molecule type" value="Genomic_DNA"/>
</dbReference>
<keyword evidence="5 6" id="KW-0472">Membrane</keyword>
<gene>
    <name evidence="7" type="ORF">RGB73_01850</name>
</gene>
<feature type="transmembrane region" description="Helical" evidence="6">
    <location>
        <begin position="399"/>
        <end position="416"/>
    </location>
</feature>
<feature type="transmembrane region" description="Helical" evidence="6">
    <location>
        <begin position="360"/>
        <end position="387"/>
    </location>
</feature>
<feature type="transmembrane region" description="Helical" evidence="6">
    <location>
        <begin position="246"/>
        <end position="264"/>
    </location>
</feature>
<evidence type="ECO:0000256" key="1">
    <source>
        <dbReference type="ARBA" id="ARBA00004141"/>
    </source>
</evidence>
<proteinExistence type="predicted"/>
<dbReference type="PANTHER" id="PTHR30474">
    <property type="entry name" value="CELL CYCLE PROTEIN"/>
    <property type="match status" value="1"/>
</dbReference>
<keyword evidence="2 6" id="KW-0812">Transmembrane</keyword>
<dbReference type="InterPro" id="IPR047928">
    <property type="entry name" value="Perm_prefix_1"/>
</dbReference>